<dbReference type="HOGENOM" id="CLU_076312_6_2_6"/>
<dbReference type="PATRIC" id="fig|271065.3.peg.738"/>
<dbReference type="STRING" id="1091494.MEALZ_0723"/>
<dbReference type="Proteomes" id="UP000008315">
    <property type="component" value="Chromosome"/>
</dbReference>
<dbReference type="EMBL" id="FO082060">
    <property type="protein sequence ID" value="CCE22418.1"/>
    <property type="molecule type" value="Genomic_DNA"/>
</dbReference>
<dbReference type="PANTHER" id="PTHR36558:SF1">
    <property type="entry name" value="RESTRICTION ENDONUCLEASE DOMAIN-CONTAINING PROTEIN-RELATED"/>
    <property type="match status" value="1"/>
</dbReference>
<protein>
    <recommendedName>
        <fullName evidence="1">Putative restriction endonuclease domain-containing protein</fullName>
    </recommendedName>
</protein>
<accession>G4T1J6</accession>
<dbReference type="Gene3D" id="3.90.1570.10">
    <property type="entry name" value="tt1808, chain A"/>
    <property type="match status" value="1"/>
</dbReference>
<organism evidence="2 3">
    <name type="scientific">Methylotuvimicrobium alcaliphilum (strain DSM 19304 / NCIMB 14124 / VKM B-2133 / 20Z)</name>
    <name type="common">Methylomicrobium alcaliphilum</name>
    <dbReference type="NCBI Taxonomy" id="1091494"/>
    <lineage>
        <taxon>Bacteria</taxon>
        <taxon>Pseudomonadati</taxon>
        <taxon>Pseudomonadota</taxon>
        <taxon>Gammaproteobacteria</taxon>
        <taxon>Methylococcales</taxon>
        <taxon>Methylococcaceae</taxon>
        <taxon>Methylotuvimicrobium</taxon>
    </lineage>
</organism>
<dbReference type="InterPro" id="IPR012296">
    <property type="entry name" value="Nuclease_put_TT1808"/>
</dbReference>
<gene>
    <name evidence="2" type="ordered locus">MEALZ_0723</name>
</gene>
<evidence type="ECO:0000259" key="1">
    <source>
        <dbReference type="Pfam" id="PF05685"/>
    </source>
</evidence>
<dbReference type="RefSeq" id="WP_014147222.1">
    <property type="nucleotide sequence ID" value="NC_016112.1"/>
</dbReference>
<dbReference type="AlphaFoldDB" id="G4T1J6"/>
<reference evidence="3" key="1">
    <citation type="journal article" date="2012" name="J. Bacteriol.">
        <title>Genome sequence of the haloalkaliphilic methanotrophic bacterium Methylomicrobium alcaliphilum 20Z.</title>
        <authorList>
            <person name="Vuilleumier S."/>
            <person name="Khmelenina V.N."/>
            <person name="Bringel F."/>
            <person name="Reshetnikov A.S."/>
            <person name="Lajus A."/>
            <person name="Mangenot S."/>
            <person name="Rouy Z."/>
            <person name="Op den Camp H.J."/>
            <person name="Jetten M.S."/>
            <person name="Dispirito A.A."/>
            <person name="Dunfield P."/>
            <person name="Klotz M.G."/>
            <person name="Semrau J.D."/>
            <person name="Stein L.Y."/>
            <person name="Barbe V."/>
            <person name="Medigue C."/>
            <person name="Trotsenko Y.A."/>
            <person name="Kalyuzhnaya M.G."/>
        </authorList>
    </citation>
    <scope>NUCLEOTIDE SEQUENCE [LARGE SCALE GENOMIC DNA]</scope>
    <source>
        <strain evidence="3">DSM 19304 / NCIMB 14124 / VKM B-2133 / 20Z</strain>
    </source>
</reference>
<dbReference type="KEGG" id="mah:MEALZ_0723"/>
<keyword evidence="3" id="KW-1185">Reference proteome</keyword>
<dbReference type="SUPFAM" id="SSF52980">
    <property type="entry name" value="Restriction endonuclease-like"/>
    <property type="match status" value="1"/>
</dbReference>
<sequence length="198" mass="23014">MRVSYAENRLSEADYLEGEQDGQIRHELIDGIAYAMTGASDKHNKISGNIFAELRNVLKQRQSPCTAYINDMKVKVQNDFYYPDVMVVCDRQDHENDYYKTRPVIIIEVLSPATRRIDKTLKREAYSSLESLQEYVLVEQDKAEIEVFTRQSGWQAAYYYLGDTIYLESIDASISVEDIYYQVDNEDVSAFIQEQRQS</sequence>
<name>G4T1J6_META2</name>
<feature type="domain" description="Putative restriction endonuclease" evidence="1">
    <location>
        <begin position="14"/>
        <end position="166"/>
    </location>
</feature>
<dbReference type="InterPro" id="IPR008538">
    <property type="entry name" value="Uma2"/>
</dbReference>
<proteinExistence type="predicted"/>
<dbReference type="Pfam" id="PF05685">
    <property type="entry name" value="Uma2"/>
    <property type="match status" value="1"/>
</dbReference>
<evidence type="ECO:0000313" key="2">
    <source>
        <dbReference type="EMBL" id="CCE22418.1"/>
    </source>
</evidence>
<dbReference type="PANTHER" id="PTHR36558">
    <property type="entry name" value="GLR1098 PROTEIN"/>
    <property type="match status" value="1"/>
</dbReference>
<dbReference type="CDD" id="cd06260">
    <property type="entry name" value="DUF820-like"/>
    <property type="match status" value="1"/>
</dbReference>
<dbReference type="InterPro" id="IPR011335">
    <property type="entry name" value="Restrct_endonuc-II-like"/>
</dbReference>
<evidence type="ECO:0000313" key="3">
    <source>
        <dbReference type="Proteomes" id="UP000008315"/>
    </source>
</evidence>